<dbReference type="KEGG" id="apai:APAC_0996"/>
<accession>A0A5C2H5N5</accession>
<dbReference type="OrthoDB" id="833328at2"/>
<evidence type="ECO:0000313" key="2">
    <source>
        <dbReference type="EMBL" id="QEP34123.1"/>
    </source>
</evidence>
<keyword evidence="2" id="KW-0378">Hydrolase</keyword>
<dbReference type="Proteomes" id="UP000322726">
    <property type="component" value="Chromosome"/>
</dbReference>
<keyword evidence="3" id="KW-1185">Reference proteome</keyword>
<dbReference type="GO" id="GO:0006506">
    <property type="term" value="P:GPI anchor biosynthetic process"/>
    <property type="evidence" value="ECO:0007669"/>
    <property type="project" value="TreeGrafter"/>
</dbReference>
<dbReference type="PANTHER" id="PTHR14859">
    <property type="entry name" value="CALCOFLUOR WHITE HYPERSENSITIVE PROTEIN PRECURSOR"/>
    <property type="match status" value="1"/>
</dbReference>
<dbReference type="GO" id="GO:0016020">
    <property type="term" value="C:membrane"/>
    <property type="evidence" value="ECO:0007669"/>
    <property type="project" value="GOC"/>
</dbReference>
<feature type="domain" description="Endonuclease/exonuclease/phosphatase" evidence="1">
    <location>
        <begin position="36"/>
        <end position="300"/>
    </location>
</feature>
<name>A0A5C2H5N5_9BACT</name>
<dbReference type="GO" id="GO:0004519">
    <property type="term" value="F:endonuclease activity"/>
    <property type="evidence" value="ECO:0007669"/>
    <property type="project" value="UniProtKB-KW"/>
</dbReference>
<sequence length="324" mass="38187">MNLRISTYNLYQFCSPPYSYYTKKEKFSTTQWQSKLNWIEQTIKNIDSDIIAFQEVFTQNELKELLLKNGYKHFASVDEAICEKNIFQTCTVFLASKFPINKIETIKTNKDIVDIFEFDDEFIYSRKPIKAFIQIDNEELITYVFHLKSNRLNEFEYKFSKNTKVEEKIEKSLLSFSYKNANALKQRLCEVVHLSADINKTLKTNKNIIALGDLNDKEFCLSIDLLTSKTLIEQIIKSKSLSNLKLNNNEKQILDSFYLDKSYKTRPATSYFRTVGNVIDYIFISNSLKQFFKKYHIYEEHLKDNKDGSLLKSDHTIISIDFNF</sequence>
<organism evidence="2 3">
    <name type="scientific">Malaciobacter pacificus</name>
    <dbReference type="NCBI Taxonomy" id="1080223"/>
    <lineage>
        <taxon>Bacteria</taxon>
        <taxon>Pseudomonadati</taxon>
        <taxon>Campylobacterota</taxon>
        <taxon>Epsilonproteobacteria</taxon>
        <taxon>Campylobacterales</taxon>
        <taxon>Arcobacteraceae</taxon>
        <taxon>Malaciobacter</taxon>
    </lineage>
</organism>
<gene>
    <name evidence="2" type="ORF">APAC_0996</name>
</gene>
<protein>
    <submittedName>
        <fullName evidence="2">Endonuclease/exonuclease/phosphatase</fullName>
    </submittedName>
</protein>
<keyword evidence="2" id="KW-0255">Endonuclease</keyword>
<reference evidence="2 3" key="2">
    <citation type="submission" date="2019-09" db="EMBL/GenBank/DDBJ databases">
        <title>Complete genome sequencing of four Arcobacter species reveals a diverse suite of mobile elements.</title>
        <authorList>
            <person name="Miller W.G."/>
            <person name="Yee E."/>
            <person name="Bono J.L."/>
        </authorList>
    </citation>
    <scope>NUCLEOTIDE SEQUENCE [LARGE SCALE GENOMIC DNA]</scope>
    <source>
        <strain evidence="2 3">LMG 26638</strain>
    </source>
</reference>
<dbReference type="InterPro" id="IPR036691">
    <property type="entry name" value="Endo/exonu/phosph_ase_sf"/>
</dbReference>
<dbReference type="SUPFAM" id="SSF56219">
    <property type="entry name" value="DNase I-like"/>
    <property type="match status" value="1"/>
</dbReference>
<dbReference type="PANTHER" id="PTHR14859:SF15">
    <property type="entry name" value="ENDONUCLEASE_EXONUCLEASE_PHOSPHATASE DOMAIN-CONTAINING PROTEIN"/>
    <property type="match status" value="1"/>
</dbReference>
<dbReference type="AlphaFoldDB" id="A0A5C2H5N5"/>
<keyword evidence="2" id="KW-0269">Exonuclease</keyword>
<dbReference type="InterPro" id="IPR005135">
    <property type="entry name" value="Endo/exonuclease/phosphatase"/>
</dbReference>
<reference evidence="2 3" key="3">
    <citation type="submission" date="2019-09" db="EMBL/GenBank/DDBJ databases">
        <title>Taxonomic note: a critical rebuttal of the proposed division of the genus Arcobacter into six genera, emended descriptions of Arcobacter anaerophilus and the genus Arcobacter, and an assessment of genus-level boundaries for Epsilonproteobacteria using in silico genomic comparator tools.</title>
        <authorList>
            <person name="On S.L.W."/>
            <person name="Miller W.G."/>
            <person name="Biggs P."/>
            <person name="Cornelius A."/>
            <person name="Vandamme P."/>
        </authorList>
    </citation>
    <scope>NUCLEOTIDE SEQUENCE [LARGE SCALE GENOMIC DNA]</scope>
    <source>
        <strain evidence="2 3">LMG 26638</strain>
    </source>
</reference>
<keyword evidence="2" id="KW-0540">Nuclease</keyword>
<dbReference type="InterPro" id="IPR051916">
    <property type="entry name" value="GPI-anchor_lipid_remodeler"/>
</dbReference>
<dbReference type="GO" id="GO:0004527">
    <property type="term" value="F:exonuclease activity"/>
    <property type="evidence" value="ECO:0007669"/>
    <property type="project" value="UniProtKB-KW"/>
</dbReference>
<dbReference type="Pfam" id="PF03372">
    <property type="entry name" value="Exo_endo_phos"/>
    <property type="match status" value="1"/>
</dbReference>
<proteinExistence type="predicted"/>
<evidence type="ECO:0000259" key="1">
    <source>
        <dbReference type="Pfam" id="PF03372"/>
    </source>
</evidence>
<evidence type="ECO:0000313" key="3">
    <source>
        <dbReference type="Proteomes" id="UP000322726"/>
    </source>
</evidence>
<reference evidence="3" key="1">
    <citation type="submission" date="2019-09" db="EMBL/GenBank/DDBJ databases">
        <title>Complete genome sequencing of four Arcobacter species reveals a diverse suite of mobile elements.</title>
        <authorList>
            <person name="On S.L.W."/>
            <person name="Miller W.G."/>
            <person name="Biggs P."/>
            <person name="Cornelius A."/>
            <person name="Vandamme P."/>
        </authorList>
    </citation>
    <scope>NUCLEOTIDE SEQUENCE [LARGE SCALE GENOMIC DNA]</scope>
    <source>
        <strain evidence="3">LMG 26638</strain>
    </source>
</reference>
<dbReference type="RefSeq" id="WP_130233079.1">
    <property type="nucleotide sequence ID" value="NZ_BMEF01000034.1"/>
</dbReference>
<dbReference type="EMBL" id="CP035928">
    <property type="protein sequence ID" value="QEP34123.1"/>
    <property type="molecule type" value="Genomic_DNA"/>
</dbReference>
<dbReference type="Gene3D" id="3.60.10.10">
    <property type="entry name" value="Endonuclease/exonuclease/phosphatase"/>
    <property type="match status" value="1"/>
</dbReference>